<dbReference type="OMA" id="KENDCNR"/>
<feature type="compositionally biased region" description="Polar residues" evidence="1">
    <location>
        <begin position="26"/>
        <end position="46"/>
    </location>
</feature>
<dbReference type="Proteomes" id="UP000000304">
    <property type="component" value="Unassembled WGS sequence"/>
</dbReference>
<dbReference type="OrthoDB" id="7875448at2759"/>
<evidence type="ECO:0000313" key="3">
    <source>
        <dbReference type="Proteomes" id="UP000000304"/>
    </source>
</evidence>
<dbReference type="EMBL" id="CH984226">
    <property type="protein sequence ID" value="EDX16724.1"/>
    <property type="molecule type" value="Genomic_DNA"/>
</dbReference>
<proteinExistence type="predicted"/>
<dbReference type="AlphaFoldDB" id="B4NUS7"/>
<gene>
    <name evidence="2" type="primary">Dsim\GD24880</name>
    <name evidence="2" type="ORF">Dsim_GD24880</name>
</gene>
<name>B4NUS7_DROSI</name>
<dbReference type="HOGENOM" id="CLU_2052068_0_0_1"/>
<accession>B4NUS7</accession>
<evidence type="ECO:0000313" key="2">
    <source>
        <dbReference type="EMBL" id="EDX16724.1"/>
    </source>
</evidence>
<keyword evidence="3" id="KW-1185">Reference proteome</keyword>
<reference evidence="2 3" key="1">
    <citation type="journal article" date="2007" name="Nature">
        <title>Evolution of genes and genomes on the Drosophila phylogeny.</title>
        <authorList>
            <consortium name="Drosophila 12 Genomes Consortium"/>
            <person name="Clark A.G."/>
            <person name="Eisen M.B."/>
            <person name="Smith D.R."/>
            <person name="Bergman C.M."/>
            <person name="Oliver B."/>
            <person name="Markow T.A."/>
            <person name="Kaufman T.C."/>
            <person name="Kellis M."/>
            <person name="Gelbart W."/>
            <person name="Iyer V.N."/>
            <person name="Pollard D.A."/>
            <person name="Sackton T.B."/>
            <person name="Larracuente A.M."/>
            <person name="Singh N.D."/>
            <person name="Abad J.P."/>
            <person name="Abt D.N."/>
            <person name="Adryan B."/>
            <person name="Aguade M."/>
            <person name="Akashi H."/>
            <person name="Anderson W.W."/>
            <person name="Aquadro C.F."/>
            <person name="Ardell D.H."/>
            <person name="Arguello R."/>
            <person name="Artieri C.G."/>
            <person name="Barbash D.A."/>
            <person name="Barker D."/>
            <person name="Barsanti P."/>
            <person name="Batterham P."/>
            <person name="Batzoglou S."/>
            <person name="Begun D."/>
            <person name="Bhutkar A."/>
            <person name="Blanco E."/>
            <person name="Bosak S.A."/>
            <person name="Bradley R.K."/>
            <person name="Brand A.D."/>
            <person name="Brent M.R."/>
            <person name="Brooks A.N."/>
            <person name="Brown R.H."/>
            <person name="Butlin R.K."/>
            <person name="Caggese C."/>
            <person name="Calvi B.R."/>
            <person name="Bernardo de Carvalho A."/>
            <person name="Caspi A."/>
            <person name="Castrezana S."/>
            <person name="Celniker S.E."/>
            <person name="Chang J.L."/>
            <person name="Chapple C."/>
            <person name="Chatterji S."/>
            <person name="Chinwalla A."/>
            <person name="Civetta A."/>
            <person name="Clifton S.W."/>
            <person name="Comeron J.M."/>
            <person name="Costello J.C."/>
            <person name="Coyne J.A."/>
            <person name="Daub J."/>
            <person name="David R.G."/>
            <person name="Delcher A.L."/>
            <person name="Delehaunty K."/>
            <person name="Do C.B."/>
            <person name="Ebling H."/>
            <person name="Edwards K."/>
            <person name="Eickbush T."/>
            <person name="Evans J.D."/>
            <person name="Filipski A."/>
            <person name="Findeiss S."/>
            <person name="Freyhult E."/>
            <person name="Fulton L."/>
            <person name="Fulton R."/>
            <person name="Garcia A.C."/>
            <person name="Gardiner A."/>
            <person name="Garfield D.A."/>
            <person name="Garvin B.E."/>
            <person name="Gibson G."/>
            <person name="Gilbert D."/>
            <person name="Gnerre S."/>
            <person name="Godfrey J."/>
            <person name="Good R."/>
            <person name="Gotea V."/>
            <person name="Gravely B."/>
            <person name="Greenberg A.J."/>
            <person name="Griffiths-Jones S."/>
            <person name="Gross S."/>
            <person name="Guigo R."/>
            <person name="Gustafson E.A."/>
            <person name="Haerty W."/>
            <person name="Hahn M.W."/>
            <person name="Halligan D.L."/>
            <person name="Halpern A.L."/>
            <person name="Halter G.M."/>
            <person name="Han M.V."/>
            <person name="Heger A."/>
            <person name="Hillier L."/>
            <person name="Hinrichs A.S."/>
            <person name="Holmes I."/>
            <person name="Hoskins R.A."/>
            <person name="Hubisz M.J."/>
            <person name="Hultmark D."/>
            <person name="Huntley M.A."/>
            <person name="Jaffe D.B."/>
            <person name="Jagadeeshan S."/>
            <person name="Jeck W.R."/>
            <person name="Johnson J."/>
            <person name="Jones C.D."/>
            <person name="Jordan W.C."/>
            <person name="Karpen G.H."/>
            <person name="Kataoka E."/>
            <person name="Keightley P.D."/>
            <person name="Kheradpour P."/>
            <person name="Kirkness E.F."/>
            <person name="Koerich L.B."/>
            <person name="Kristiansen K."/>
            <person name="Kudrna D."/>
            <person name="Kulathinal R.J."/>
            <person name="Kumar S."/>
            <person name="Kwok R."/>
            <person name="Lander E."/>
            <person name="Langley C.H."/>
            <person name="Lapoint R."/>
            <person name="Lazzaro B.P."/>
            <person name="Lee S.J."/>
            <person name="Levesque L."/>
            <person name="Li R."/>
            <person name="Lin C.F."/>
            <person name="Lin M.F."/>
            <person name="Lindblad-Toh K."/>
            <person name="Llopart A."/>
            <person name="Long M."/>
            <person name="Low L."/>
            <person name="Lozovsky E."/>
            <person name="Lu J."/>
            <person name="Luo M."/>
            <person name="Machado C.A."/>
            <person name="Makalowski W."/>
            <person name="Marzo M."/>
            <person name="Matsuda M."/>
            <person name="Matzkin L."/>
            <person name="McAllister B."/>
            <person name="McBride C.S."/>
            <person name="McKernan B."/>
            <person name="McKernan K."/>
            <person name="Mendez-Lago M."/>
            <person name="Minx P."/>
            <person name="Mollenhauer M.U."/>
            <person name="Montooth K."/>
            <person name="Mount S.M."/>
            <person name="Mu X."/>
            <person name="Myers E."/>
            <person name="Negre B."/>
            <person name="Newfeld S."/>
            <person name="Nielsen R."/>
            <person name="Noor M.A."/>
            <person name="O'Grady P."/>
            <person name="Pachter L."/>
            <person name="Papaceit M."/>
            <person name="Parisi M.J."/>
            <person name="Parisi M."/>
            <person name="Parts L."/>
            <person name="Pedersen J.S."/>
            <person name="Pesole G."/>
            <person name="Phillippy A.M."/>
            <person name="Ponting C.P."/>
            <person name="Pop M."/>
            <person name="Porcelli D."/>
            <person name="Powell J.R."/>
            <person name="Prohaska S."/>
            <person name="Pruitt K."/>
            <person name="Puig M."/>
            <person name="Quesneville H."/>
            <person name="Ram K.R."/>
            <person name="Rand D."/>
            <person name="Rasmussen M.D."/>
            <person name="Reed L.K."/>
            <person name="Reenan R."/>
            <person name="Reily A."/>
            <person name="Remington K.A."/>
            <person name="Rieger T.T."/>
            <person name="Ritchie M.G."/>
            <person name="Robin C."/>
            <person name="Rogers Y.H."/>
            <person name="Rohde C."/>
            <person name="Rozas J."/>
            <person name="Rubenfield M.J."/>
            <person name="Ruiz A."/>
            <person name="Russo S."/>
            <person name="Salzberg S.L."/>
            <person name="Sanchez-Gracia A."/>
            <person name="Saranga D.J."/>
            <person name="Sato H."/>
            <person name="Schaeffer S.W."/>
            <person name="Schatz M.C."/>
            <person name="Schlenke T."/>
            <person name="Schwartz R."/>
            <person name="Segarra C."/>
            <person name="Singh R.S."/>
            <person name="Sirot L."/>
            <person name="Sirota M."/>
            <person name="Sisneros N.B."/>
            <person name="Smith C.D."/>
            <person name="Smith T.F."/>
            <person name="Spieth J."/>
            <person name="Stage D.E."/>
            <person name="Stark A."/>
            <person name="Stephan W."/>
            <person name="Strausberg R.L."/>
            <person name="Strempel S."/>
            <person name="Sturgill D."/>
            <person name="Sutton G."/>
            <person name="Sutton G.G."/>
            <person name="Tao W."/>
            <person name="Teichmann S."/>
            <person name="Tobari Y.N."/>
            <person name="Tomimura Y."/>
            <person name="Tsolas J.M."/>
            <person name="Valente V.L."/>
            <person name="Venter E."/>
            <person name="Venter J.C."/>
            <person name="Vicario S."/>
            <person name="Vieira F.G."/>
            <person name="Vilella A.J."/>
            <person name="Villasante A."/>
            <person name="Walenz B."/>
            <person name="Wang J."/>
            <person name="Wasserman M."/>
            <person name="Watts T."/>
            <person name="Wilson D."/>
            <person name="Wilson R.K."/>
            <person name="Wing R.A."/>
            <person name="Wolfner M.F."/>
            <person name="Wong A."/>
            <person name="Wong G.K."/>
            <person name="Wu C.I."/>
            <person name="Wu G."/>
            <person name="Yamamoto D."/>
            <person name="Yang H.P."/>
            <person name="Yang S.P."/>
            <person name="Yorke J.A."/>
            <person name="Yoshida K."/>
            <person name="Zdobnov E."/>
            <person name="Zhang P."/>
            <person name="Zhang Y."/>
            <person name="Zimin A.V."/>
            <person name="Baldwin J."/>
            <person name="Abdouelleil A."/>
            <person name="Abdulkadir J."/>
            <person name="Abebe A."/>
            <person name="Abera B."/>
            <person name="Abreu J."/>
            <person name="Acer S.C."/>
            <person name="Aftuck L."/>
            <person name="Alexander A."/>
            <person name="An P."/>
            <person name="Anderson E."/>
            <person name="Anderson S."/>
            <person name="Arachi H."/>
            <person name="Azer M."/>
            <person name="Bachantsang P."/>
            <person name="Barry A."/>
            <person name="Bayul T."/>
            <person name="Berlin A."/>
            <person name="Bessette D."/>
            <person name="Bloom T."/>
            <person name="Blye J."/>
            <person name="Boguslavskiy L."/>
            <person name="Bonnet C."/>
            <person name="Boukhgalter B."/>
            <person name="Bourzgui I."/>
            <person name="Brown A."/>
            <person name="Cahill P."/>
            <person name="Channer S."/>
            <person name="Cheshatsang Y."/>
            <person name="Chuda L."/>
            <person name="Citroen M."/>
            <person name="Collymore A."/>
            <person name="Cooke P."/>
            <person name="Costello M."/>
            <person name="D'Aco K."/>
            <person name="Daza R."/>
            <person name="De Haan G."/>
            <person name="DeGray S."/>
            <person name="DeMaso C."/>
            <person name="Dhargay N."/>
            <person name="Dooley K."/>
            <person name="Dooley E."/>
            <person name="Doricent M."/>
            <person name="Dorje P."/>
            <person name="Dorjee K."/>
            <person name="Dupes A."/>
            <person name="Elong R."/>
            <person name="Falk J."/>
            <person name="Farina A."/>
            <person name="Faro S."/>
            <person name="Ferguson D."/>
            <person name="Fisher S."/>
            <person name="Foley C.D."/>
            <person name="Franke A."/>
            <person name="Friedrich D."/>
            <person name="Gadbois L."/>
            <person name="Gearin G."/>
            <person name="Gearin C.R."/>
            <person name="Giannoukos G."/>
            <person name="Goode T."/>
            <person name="Graham J."/>
            <person name="Grandbois E."/>
            <person name="Grewal S."/>
            <person name="Gyaltsen K."/>
            <person name="Hafez N."/>
            <person name="Hagos B."/>
            <person name="Hall J."/>
            <person name="Henson C."/>
            <person name="Hollinger A."/>
            <person name="Honan T."/>
            <person name="Huard M.D."/>
            <person name="Hughes L."/>
            <person name="Hurhula B."/>
            <person name="Husby M.E."/>
            <person name="Kamat A."/>
            <person name="Kanga B."/>
            <person name="Kashin S."/>
            <person name="Khazanovich D."/>
            <person name="Kisner P."/>
            <person name="Lance K."/>
            <person name="Lara M."/>
            <person name="Lee W."/>
            <person name="Lennon N."/>
            <person name="Letendre F."/>
            <person name="LeVine R."/>
            <person name="Lipovsky A."/>
            <person name="Liu X."/>
            <person name="Liu J."/>
            <person name="Liu S."/>
            <person name="Lokyitsang T."/>
            <person name="Lokyitsang Y."/>
            <person name="Lubonja R."/>
            <person name="Lui A."/>
            <person name="MacDonald P."/>
            <person name="Magnisalis V."/>
            <person name="Maru K."/>
            <person name="Matthews C."/>
            <person name="McCusker W."/>
            <person name="McDonough S."/>
            <person name="Mehta T."/>
            <person name="Meldrim J."/>
            <person name="Meneus L."/>
            <person name="Mihai O."/>
            <person name="Mihalev A."/>
            <person name="Mihova T."/>
            <person name="Mittelman R."/>
            <person name="Mlenga V."/>
            <person name="Montmayeur A."/>
            <person name="Mulrain L."/>
            <person name="Navidi A."/>
            <person name="Naylor J."/>
            <person name="Negash T."/>
            <person name="Nguyen T."/>
            <person name="Nguyen N."/>
            <person name="Nicol R."/>
            <person name="Norbu C."/>
            <person name="Norbu N."/>
            <person name="Novod N."/>
            <person name="O'Neill B."/>
            <person name="Osman S."/>
            <person name="Markiewicz E."/>
            <person name="Oyono O.L."/>
            <person name="Patti C."/>
            <person name="Phunkhang P."/>
            <person name="Pierre F."/>
            <person name="Priest M."/>
            <person name="Raghuraman S."/>
            <person name="Rege F."/>
            <person name="Reyes R."/>
            <person name="Rise C."/>
            <person name="Rogov P."/>
            <person name="Ross K."/>
            <person name="Ryan E."/>
            <person name="Settipalli S."/>
            <person name="Shea T."/>
            <person name="Sherpa N."/>
            <person name="Shi L."/>
            <person name="Shih D."/>
            <person name="Sparrow T."/>
            <person name="Spaulding J."/>
            <person name="Stalker J."/>
            <person name="Stange-Thomann N."/>
            <person name="Stavropoulos S."/>
            <person name="Stone C."/>
            <person name="Strader C."/>
            <person name="Tesfaye S."/>
            <person name="Thomson T."/>
            <person name="Thoulutsang Y."/>
            <person name="Thoulutsang D."/>
            <person name="Topham K."/>
            <person name="Topping I."/>
            <person name="Tsamla T."/>
            <person name="Vassiliev H."/>
            <person name="Vo A."/>
            <person name="Wangchuk T."/>
            <person name="Wangdi T."/>
            <person name="Weiand M."/>
            <person name="Wilkinson J."/>
            <person name="Wilson A."/>
            <person name="Yadav S."/>
            <person name="Young G."/>
            <person name="Yu Q."/>
            <person name="Zembek L."/>
            <person name="Zhong D."/>
            <person name="Zimmer A."/>
            <person name="Zwirko Z."/>
            <person name="Jaffe D.B."/>
            <person name="Alvarez P."/>
            <person name="Brockman W."/>
            <person name="Butler J."/>
            <person name="Chin C."/>
            <person name="Gnerre S."/>
            <person name="Grabherr M."/>
            <person name="Kleber M."/>
            <person name="Mauceli E."/>
            <person name="MacCallum I."/>
        </authorList>
    </citation>
    <scope>NUCLEOTIDE SEQUENCE [LARGE SCALE GENOMIC DNA]</scope>
    <source>
        <strain evidence="3">white501</strain>
    </source>
</reference>
<organism evidence="2 3">
    <name type="scientific">Drosophila simulans</name>
    <name type="common">Fruit fly</name>
    <dbReference type="NCBI Taxonomy" id="7240"/>
    <lineage>
        <taxon>Eukaryota</taxon>
        <taxon>Metazoa</taxon>
        <taxon>Ecdysozoa</taxon>
        <taxon>Arthropoda</taxon>
        <taxon>Hexapoda</taxon>
        <taxon>Insecta</taxon>
        <taxon>Pterygota</taxon>
        <taxon>Neoptera</taxon>
        <taxon>Endopterygota</taxon>
        <taxon>Diptera</taxon>
        <taxon>Brachycera</taxon>
        <taxon>Muscomorpha</taxon>
        <taxon>Ephydroidea</taxon>
        <taxon>Drosophilidae</taxon>
        <taxon>Drosophila</taxon>
        <taxon>Sophophora</taxon>
    </lineage>
</organism>
<dbReference type="KEGG" id="dsi:Dsimw501_GD24880"/>
<dbReference type="Bgee" id="FBgn0196196">
    <property type="expression patterns" value="Expressed in female reproductive system and 2 other cell types or tissues"/>
</dbReference>
<sequence>MAEKLKEDATQTGNKDFLLEDDPDQPSESPTQKESTTQKESPTQEESATHEESTTQKEGSQSAEAEEEYFRTVSGRIDEDIKHLEEMIALNEDECNRQLFNRLLNIIGVEIEKNLNLQKK</sequence>
<evidence type="ECO:0000256" key="1">
    <source>
        <dbReference type="SAM" id="MobiDB-lite"/>
    </source>
</evidence>
<protein>
    <submittedName>
        <fullName evidence="2">GD24880</fullName>
    </submittedName>
</protein>
<dbReference type="STRING" id="7240.B4NUS7"/>
<dbReference type="PhylomeDB" id="B4NUS7"/>
<feature type="region of interest" description="Disordered" evidence="1">
    <location>
        <begin position="1"/>
        <end position="69"/>
    </location>
</feature>